<evidence type="ECO:0000313" key="4">
    <source>
        <dbReference type="Proteomes" id="UP000320239"/>
    </source>
</evidence>
<feature type="transmembrane region" description="Helical" evidence="2">
    <location>
        <begin position="177"/>
        <end position="195"/>
    </location>
</feature>
<feature type="transmembrane region" description="Helical" evidence="2">
    <location>
        <begin position="439"/>
        <end position="463"/>
    </location>
</feature>
<dbReference type="AlphaFoldDB" id="A0A561VMW2"/>
<feature type="transmembrane region" description="Helical" evidence="2">
    <location>
        <begin position="285"/>
        <end position="304"/>
    </location>
</feature>
<reference evidence="3 4" key="1">
    <citation type="submission" date="2019-06" db="EMBL/GenBank/DDBJ databases">
        <title>Sequencing the genomes of 1000 actinobacteria strains.</title>
        <authorList>
            <person name="Klenk H.-P."/>
        </authorList>
    </citation>
    <scope>NUCLEOTIDE SEQUENCE [LARGE SCALE GENOMIC DNA]</scope>
    <source>
        <strain evidence="3 4">DSM 43866</strain>
    </source>
</reference>
<evidence type="ECO:0000313" key="3">
    <source>
        <dbReference type="EMBL" id="TWG12932.1"/>
    </source>
</evidence>
<keyword evidence="2" id="KW-0472">Membrane</keyword>
<name>A0A561VMW2_ACTTI</name>
<feature type="transmembrane region" description="Helical" evidence="2">
    <location>
        <begin position="341"/>
        <end position="363"/>
    </location>
</feature>
<keyword evidence="2" id="KW-0812">Transmembrane</keyword>
<keyword evidence="2" id="KW-1133">Transmembrane helix</keyword>
<sequence>MNAGPAPGAARRRPSAPHPDEQTVVGGPHPDERTAAGDARPGARTAAGNPRSDERAAAGGPHPDERTAAGDARPDERTAAGESRPDERTAGREPDAAPGRAPHAGPRPALPVAWRLPVLAGAALALLGGLYAALLLLGTPVPVPAAPVEEVHGPVMVFGFVGTLIALERAVALGRRWALIGPFCSAAGALHLLAAGPALPGKLLVTAGAVVLLGVYRAIWRRQPSVALLAQAAGAFGWYAAALLWTAGFAVAEVVPWMTVFVVATIAGERLELAHVALFSAYAERLFLSALAALVAGAATATVWPRTGTFLYGLSLLAVTAWLAVFDVARRTVRATALPRYVAAGLLAGYAWLALAGLLWAGAGPVTDGARYDATLHAVFLGFVLSMIFVHAPVILPAVLRRPLPYHRVLYLPLALLHLTLLARIAAGDAAGLESVWRWSGTGNVASVLLFLACAVTLSATAARHPSQPKARSAS</sequence>
<feature type="transmembrane region" description="Helical" evidence="2">
    <location>
        <begin position="310"/>
        <end position="329"/>
    </location>
</feature>
<proteinExistence type="predicted"/>
<gene>
    <name evidence="3" type="ORF">FHX34_105800</name>
</gene>
<evidence type="ECO:0000256" key="1">
    <source>
        <dbReference type="SAM" id="MobiDB-lite"/>
    </source>
</evidence>
<accession>A0A561VMW2</accession>
<feature type="transmembrane region" description="Helical" evidence="2">
    <location>
        <begin position="226"/>
        <end position="248"/>
    </location>
</feature>
<comment type="caution">
    <text evidence="3">The sequence shown here is derived from an EMBL/GenBank/DDBJ whole genome shotgun (WGS) entry which is preliminary data.</text>
</comment>
<feature type="compositionally biased region" description="Basic and acidic residues" evidence="1">
    <location>
        <begin position="51"/>
        <end position="95"/>
    </location>
</feature>
<dbReference type="Proteomes" id="UP000320239">
    <property type="component" value="Unassembled WGS sequence"/>
</dbReference>
<feature type="transmembrane region" description="Helical" evidence="2">
    <location>
        <begin position="151"/>
        <end position="170"/>
    </location>
</feature>
<evidence type="ECO:0000256" key="2">
    <source>
        <dbReference type="SAM" id="Phobius"/>
    </source>
</evidence>
<feature type="transmembrane region" description="Helical" evidence="2">
    <location>
        <begin position="375"/>
        <end position="400"/>
    </location>
</feature>
<feature type="transmembrane region" description="Helical" evidence="2">
    <location>
        <begin position="116"/>
        <end position="139"/>
    </location>
</feature>
<feature type="compositionally biased region" description="Low complexity" evidence="1">
    <location>
        <begin position="96"/>
        <end position="107"/>
    </location>
</feature>
<organism evidence="3 4">
    <name type="scientific">Actinoplanes teichomyceticus</name>
    <dbReference type="NCBI Taxonomy" id="1867"/>
    <lineage>
        <taxon>Bacteria</taxon>
        <taxon>Bacillati</taxon>
        <taxon>Actinomycetota</taxon>
        <taxon>Actinomycetes</taxon>
        <taxon>Micromonosporales</taxon>
        <taxon>Micromonosporaceae</taxon>
        <taxon>Actinoplanes</taxon>
    </lineage>
</organism>
<keyword evidence="4" id="KW-1185">Reference proteome</keyword>
<feature type="transmembrane region" description="Helical" evidence="2">
    <location>
        <begin position="254"/>
        <end position="273"/>
    </location>
</feature>
<protein>
    <submittedName>
        <fullName evidence="3">Uncharacterized protein</fullName>
    </submittedName>
</protein>
<feature type="region of interest" description="Disordered" evidence="1">
    <location>
        <begin position="1"/>
        <end position="107"/>
    </location>
</feature>
<feature type="transmembrane region" description="Helical" evidence="2">
    <location>
        <begin position="409"/>
        <end position="427"/>
    </location>
</feature>
<feature type="transmembrane region" description="Helical" evidence="2">
    <location>
        <begin position="201"/>
        <end position="219"/>
    </location>
</feature>
<dbReference type="EMBL" id="VIWY01000005">
    <property type="protein sequence ID" value="TWG12932.1"/>
    <property type="molecule type" value="Genomic_DNA"/>
</dbReference>